<dbReference type="Proteomes" id="UP000664477">
    <property type="component" value="Unassembled WGS sequence"/>
</dbReference>
<accession>A0A939SR19</accession>
<name>A0A939SR19_PRORE</name>
<protein>
    <submittedName>
        <fullName evidence="1">Uncharacterized protein</fullName>
    </submittedName>
</protein>
<comment type="caution">
    <text evidence="1">The sequence shown here is derived from an EMBL/GenBank/DDBJ whole genome shotgun (WGS) entry which is preliminary data.</text>
</comment>
<proteinExistence type="predicted"/>
<dbReference type="EMBL" id="JAGETQ010000117">
    <property type="protein sequence ID" value="MBO1916495.1"/>
    <property type="molecule type" value="Genomic_DNA"/>
</dbReference>
<reference evidence="1" key="1">
    <citation type="submission" date="2021-03" db="EMBL/GenBank/DDBJ databases">
        <title>Molecular epidemiology and mechanisms of colistin and carbapenem resistance in Enterobacteriaceae from clinical isolates, the environment and porcine samples in Pretoria, South Africa.</title>
        <authorList>
            <person name="Bogoshi D."/>
            <person name="Mbelle N.M."/>
            <person name="Naidoo V."/>
            <person name="Osei Sekyere J."/>
        </authorList>
    </citation>
    <scope>NUCLEOTIDE SEQUENCE</scope>
    <source>
        <strain evidence="1">C052</strain>
    </source>
</reference>
<organism evidence="1 2">
    <name type="scientific">Providencia rettgeri</name>
    <dbReference type="NCBI Taxonomy" id="587"/>
    <lineage>
        <taxon>Bacteria</taxon>
        <taxon>Pseudomonadati</taxon>
        <taxon>Pseudomonadota</taxon>
        <taxon>Gammaproteobacteria</taxon>
        <taxon>Enterobacterales</taxon>
        <taxon>Morganellaceae</taxon>
        <taxon>Providencia</taxon>
    </lineage>
</organism>
<gene>
    <name evidence="1" type="ORF">J4727_16145</name>
</gene>
<evidence type="ECO:0000313" key="2">
    <source>
        <dbReference type="Proteomes" id="UP000664477"/>
    </source>
</evidence>
<dbReference type="AlphaFoldDB" id="A0A939SR19"/>
<sequence length="45" mass="5072">MDEEKGETAKHYVTLARKYLEGFGYNKAQIIPLMAQSALIAKITE</sequence>
<evidence type="ECO:0000313" key="1">
    <source>
        <dbReference type="EMBL" id="MBO1916495.1"/>
    </source>
</evidence>